<organism evidence="4 5">
    <name type="scientific">Thermopolyspora flexuosa</name>
    <dbReference type="NCBI Taxonomy" id="103836"/>
    <lineage>
        <taxon>Bacteria</taxon>
        <taxon>Bacillati</taxon>
        <taxon>Actinomycetota</taxon>
        <taxon>Actinomycetes</taxon>
        <taxon>Streptosporangiales</taxon>
        <taxon>Streptosporangiaceae</taxon>
        <taxon>Thermopolyspora</taxon>
    </lineage>
</organism>
<feature type="domain" description="ABM" evidence="3">
    <location>
        <begin position="430"/>
        <end position="501"/>
    </location>
</feature>
<comment type="caution">
    <text evidence="4">The sequence shown here is derived from an EMBL/GenBank/DDBJ whole genome shotgun (WGS) entry which is preliminary data.</text>
</comment>
<dbReference type="Proteomes" id="UP000319213">
    <property type="component" value="Unassembled WGS sequence"/>
</dbReference>
<dbReference type="EMBL" id="VFPQ01000001">
    <property type="protein sequence ID" value="TQM77378.1"/>
    <property type="molecule type" value="Genomic_DNA"/>
</dbReference>
<dbReference type="Gene3D" id="3.30.70.100">
    <property type="match status" value="1"/>
</dbReference>
<feature type="transmembrane region" description="Helical" evidence="2">
    <location>
        <begin position="138"/>
        <end position="163"/>
    </location>
</feature>
<evidence type="ECO:0000256" key="2">
    <source>
        <dbReference type="SAM" id="Phobius"/>
    </source>
</evidence>
<dbReference type="AlphaFoldDB" id="A0A543J3L1"/>
<feature type="transmembrane region" description="Helical" evidence="2">
    <location>
        <begin position="36"/>
        <end position="61"/>
    </location>
</feature>
<feature type="compositionally biased region" description="Pro residues" evidence="1">
    <location>
        <begin position="283"/>
        <end position="311"/>
    </location>
</feature>
<evidence type="ECO:0000313" key="4">
    <source>
        <dbReference type="EMBL" id="TQM77378.1"/>
    </source>
</evidence>
<proteinExistence type="predicted"/>
<evidence type="ECO:0000256" key="1">
    <source>
        <dbReference type="SAM" id="MobiDB-lite"/>
    </source>
</evidence>
<gene>
    <name evidence="4" type="ORF">FHX40_4141</name>
</gene>
<feature type="region of interest" description="Disordered" evidence="1">
    <location>
        <begin position="225"/>
        <end position="328"/>
    </location>
</feature>
<feature type="region of interest" description="Disordered" evidence="1">
    <location>
        <begin position="357"/>
        <end position="392"/>
    </location>
</feature>
<feature type="transmembrane region" description="Helical" evidence="2">
    <location>
        <begin position="96"/>
        <end position="118"/>
    </location>
</feature>
<dbReference type="RefSeq" id="WP_142261118.1">
    <property type="nucleotide sequence ID" value="NZ_BMPV01000002.1"/>
</dbReference>
<keyword evidence="5" id="KW-1185">Reference proteome</keyword>
<accession>A0A543J3L1</accession>
<dbReference type="InterPro" id="IPR011008">
    <property type="entry name" value="Dimeric_a/b-barrel"/>
</dbReference>
<keyword evidence="2" id="KW-0812">Transmembrane</keyword>
<keyword evidence="2" id="KW-1133">Transmembrane helix</keyword>
<feature type="transmembrane region" description="Helical" evidence="2">
    <location>
        <begin position="67"/>
        <end position="89"/>
    </location>
</feature>
<keyword evidence="4" id="KW-0560">Oxidoreductase</keyword>
<name>A0A543J3L1_9ACTN</name>
<feature type="transmembrane region" description="Helical" evidence="2">
    <location>
        <begin position="6"/>
        <end position="24"/>
    </location>
</feature>
<reference evidence="4 5" key="1">
    <citation type="submission" date="2019-06" db="EMBL/GenBank/DDBJ databases">
        <title>Sequencing the genomes of 1000 actinobacteria strains.</title>
        <authorList>
            <person name="Klenk H.-P."/>
        </authorList>
    </citation>
    <scope>NUCLEOTIDE SEQUENCE [LARGE SCALE GENOMIC DNA]</scope>
    <source>
        <strain evidence="4 5">DSM 43186</strain>
    </source>
</reference>
<dbReference type="GO" id="GO:0004497">
    <property type="term" value="F:monooxygenase activity"/>
    <property type="evidence" value="ECO:0007669"/>
    <property type="project" value="UniProtKB-KW"/>
</dbReference>
<evidence type="ECO:0000313" key="5">
    <source>
        <dbReference type="Proteomes" id="UP000319213"/>
    </source>
</evidence>
<dbReference type="SUPFAM" id="SSF54909">
    <property type="entry name" value="Dimeric alpha+beta barrel"/>
    <property type="match status" value="1"/>
</dbReference>
<keyword evidence="2" id="KW-0472">Membrane</keyword>
<evidence type="ECO:0000259" key="3">
    <source>
        <dbReference type="Pfam" id="PF03992"/>
    </source>
</evidence>
<dbReference type="OrthoDB" id="3695636at2"/>
<dbReference type="InterPro" id="IPR007138">
    <property type="entry name" value="ABM_dom"/>
</dbReference>
<protein>
    <submittedName>
        <fullName evidence="4">Quinol monooxygenase YgiN</fullName>
    </submittedName>
</protein>
<feature type="compositionally biased region" description="Acidic residues" evidence="1">
    <location>
        <begin position="225"/>
        <end position="239"/>
    </location>
</feature>
<feature type="compositionally biased region" description="Basic and acidic residues" evidence="1">
    <location>
        <begin position="241"/>
        <end position="256"/>
    </location>
</feature>
<dbReference type="Pfam" id="PF03992">
    <property type="entry name" value="ABM"/>
    <property type="match status" value="1"/>
</dbReference>
<feature type="transmembrane region" description="Helical" evidence="2">
    <location>
        <begin position="199"/>
        <end position="217"/>
    </location>
</feature>
<keyword evidence="4" id="KW-0503">Monooxygenase</keyword>
<sequence length="532" mass="55696">MEVLVAVTAFAGALLAVITIVVLVGRIRDDRQGWPIAWAVATAALGVSLGAIATGHVVGFGEVTFRIYQLAGAALAPFWLAIGVIQLLALKTPTRFLAWLFGTAFTIVVTVILIADPITGFDRFGKRLPVGEDHWDVIPTYLIMGTHGLVLLVLLIALIVSLLRWRKGDDLDADNMHALVVLVPAGIGVEASMRFAVPGIAAALVFTAAVGGIWYVMARPLAPYEDEEEDEVDGEEWAVESDPRRGRQDEHVRAAFEHGGPGPRAPEPGGPHGPRGPQGPQGPRGPQPPGRPVAGPGVPPGRPPGAGPAPAPAGAFGGPGAPPRRSGLGDLVAEYRAGESGEVDYAARMAAGPFSGPSTGGVMPPVGPNGARHAAPQGPRHGGGPAPDDMPATGALFTPADLKAREAAADLAAQQTPPDGGLAPGIYGLLTVFTLVDGAGEAFDRLAAETVEAVKRNEPDTLVFACHSVKSAPLQRIVYELYRDEHAYLEHQRQPHMERFASERVNHVLAANVIELNVNSAKVVPLPTAFRI</sequence>